<evidence type="ECO:0000313" key="1">
    <source>
        <dbReference type="EMBL" id="MFD1039690.1"/>
    </source>
</evidence>
<dbReference type="Proteomes" id="UP001597040">
    <property type="component" value="Unassembled WGS sequence"/>
</dbReference>
<sequence>MKFTPMEEKSSGNEPFEFEVRKKKNGNMFYFSGISGIYILKSQGDLSLYAEYTHHELIKNNVIGKHWSDWTWTYN</sequence>
<comment type="caution">
    <text evidence="1">The sequence shown here is derived from an EMBL/GenBank/DDBJ whole genome shotgun (WGS) entry which is preliminary data.</text>
</comment>
<name>A0ABW3LMT6_9BACI</name>
<protein>
    <submittedName>
        <fullName evidence="1">Uncharacterized protein</fullName>
    </submittedName>
</protein>
<keyword evidence="2" id="KW-1185">Reference proteome</keyword>
<proteinExistence type="predicted"/>
<dbReference type="RefSeq" id="WP_390363348.1">
    <property type="nucleotide sequence ID" value="NZ_JBHTKJ010000044.1"/>
</dbReference>
<dbReference type="EMBL" id="JBHTKJ010000044">
    <property type="protein sequence ID" value="MFD1039690.1"/>
    <property type="molecule type" value="Genomic_DNA"/>
</dbReference>
<evidence type="ECO:0000313" key="2">
    <source>
        <dbReference type="Proteomes" id="UP001597040"/>
    </source>
</evidence>
<organism evidence="1 2">
    <name type="scientific">Virgibacillus byunsanensis</name>
    <dbReference type="NCBI Taxonomy" id="570945"/>
    <lineage>
        <taxon>Bacteria</taxon>
        <taxon>Bacillati</taxon>
        <taxon>Bacillota</taxon>
        <taxon>Bacilli</taxon>
        <taxon>Bacillales</taxon>
        <taxon>Bacillaceae</taxon>
        <taxon>Virgibacillus</taxon>
    </lineage>
</organism>
<reference evidence="2" key="1">
    <citation type="journal article" date="2019" name="Int. J. Syst. Evol. Microbiol.">
        <title>The Global Catalogue of Microorganisms (GCM) 10K type strain sequencing project: providing services to taxonomists for standard genome sequencing and annotation.</title>
        <authorList>
            <consortium name="The Broad Institute Genomics Platform"/>
            <consortium name="The Broad Institute Genome Sequencing Center for Infectious Disease"/>
            <person name="Wu L."/>
            <person name="Ma J."/>
        </authorList>
    </citation>
    <scope>NUCLEOTIDE SEQUENCE [LARGE SCALE GENOMIC DNA]</scope>
    <source>
        <strain evidence="2">CCUG 56754</strain>
    </source>
</reference>
<gene>
    <name evidence="1" type="ORF">ACFQ3N_14980</name>
</gene>
<accession>A0ABW3LMT6</accession>